<evidence type="ECO:0000313" key="2">
    <source>
        <dbReference type="Proteomes" id="UP000315469"/>
    </source>
</evidence>
<sequence>MMPCHDSGWPSPEIRRGFEALSFEMFCSTSCSAALVRVQSDNSKDTPPGPFGYIGVAFTRREGIDVNVARARLDGVLPKGRSAI</sequence>
<organism evidence="1 2">
    <name type="scientific">Pantoea eucalypti</name>
    <dbReference type="NCBI Taxonomy" id="470933"/>
    <lineage>
        <taxon>Bacteria</taxon>
        <taxon>Pseudomonadati</taxon>
        <taxon>Pseudomonadota</taxon>
        <taxon>Gammaproteobacteria</taxon>
        <taxon>Enterobacterales</taxon>
        <taxon>Erwiniaceae</taxon>
        <taxon>Pantoea</taxon>
    </lineage>
</organism>
<accession>A0ABY2ZQJ3</accession>
<dbReference type="GeneID" id="90523499"/>
<reference evidence="1 2" key="1">
    <citation type="submission" date="2019-06" db="EMBL/GenBank/DDBJ databases">
        <title>Taxogenomics and systematics of the genus Pantoea.</title>
        <authorList>
            <person name="Tambong J.T."/>
        </authorList>
    </citation>
    <scope>NUCLEOTIDE SEQUENCE [LARGE SCALE GENOMIC DNA]</scope>
    <source>
        <strain evidence="1 2">LMG 24197</strain>
    </source>
</reference>
<comment type="caution">
    <text evidence="1">The sequence shown here is derived from an EMBL/GenBank/DDBJ whole genome shotgun (WGS) entry which is preliminary data.</text>
</comment>
<dbReference type="RefSeq" id="WP_128755155.1">
    <property type="nucleotide sequence ID" value="NZ_CP045722.1"/>
</dbReference>
<evidence type="ECO:0008006" key="3">
    <source>
        <dbReference type="Google" id="ProtNLM"/>
    </source>
</evidence>
<gene>
    <name evidence="1" type="ORF">FJW02_00415</name>
</gene>
<name>A0ABY2ZQJ3_9GAMM</name>
<dbReference type="Proteomes" id="UP000315469">
    <property type="component" value="Unassembled WGS sequence"/>
</dbReference>
<dbReference type="EMBL" id="VHJB01000007">
    <property type="protein sequence ID" value="TPV45270.1"/>
    <property type="molecule type" value="Genomic_DNA"/>
</dbReference>
<proteinExistence type="predicted"/>
<keyword evidence="2" id="KW-1185">Reference proteome</keyword>
<evidence type="ECO:0000313" key="1">
    <source>
        <dbReference type="EMBL" id="TPV45270.1"/>
    </source>
</evidence>
<protein>
    <recommendedName>
        <fullName evidence="3">YHS domain-containing protein</fullName>
    </recommendedName>
</protein>